<evidence type="ECO:0000313" key="2">
    <source>
        <dbReference type="EMBL" id="MBB4920355.1"/>
    </source>
</evidence>
<name>A0A7W7VSE7_9ACTN</name>
<evidence type="ECO:0000256" key="1">
    <source>
        <dbReference type="SAM" id="MobiDB-lite"/>
    </source>
</evidence>
<organism evidence="2 3">
    <name type="scientific">Streptosporangium saharense</name>
    <dbReference type="NCBI Taxonomy" id="1706840"/>
    <lineage>
        <taxon>Bacteria</taxon>
        <taxon>Bacillati</taxon>
        <taxon>Actinomycetota</taxon>
        <taxon>Actinomycetes</taxon>
        <taxon>Streptosporangiales</taxon>
        <taxon>Streptosporangiaceae</taxon>
        <taxon>Streptosporangium</taxon>
    </lineage>
</organism>
<reference evidence="2 3" key="1">
    <citation type="submission" date="2020-08" db="EMBL/GenBank/DDBJ databases">
        <title>Genomic Encyclopedia of Type Strains, Phase III (KMG-III): the genomes of soil and plant-associated and newly described type strains.</title>
        <authorList>
            <person name="Whitman W."/>
        </authorList>
    </citation>
    <scope>NUCLEOTIDE SEQUENCE [LARGE SCALE GENOMIC DNA]</scope>
    <source>
        <strain evidence="2 3">CECT 8840</strain>
    </source>
</reference>
<comment type="caution">
    <text evidence="2">The sequence shown here is derived from an EMBL/GenBank/DDBJ whole genome shotgun (WGS) entry which is preliminary data.</text>
</comment>
<keyword evidence="3" id="KW-1185">Reference proteome</keyword>
<dbReference type="AlphaFoldDB" id="A0A7W7VSE7"/>
<protein>
    <submittedName>
        <fullName evidence="2">Uncharacterized protein</fullName>
    </submittedName>
</protein>
<dbReference type="Proteomes" id="UP000552644">
    <property type="component" value="Unassembled WGS sequence"/>
</dbReference>
<accession>A0A7W7VSE7</accession>
<evidence type="ECO:0000313" key="3">
    <source>
        <dbReference type="Proteomes" id="UP000552644"/>
    </source>
</evidence>
<dbReference type="EMBL" id="JACHJP010000013">
    <property type="protein sequence ID" value="MBB4920355.1"/>
    <property type="molecule type" value="Genomic_DNA"/>
</dbReference>
<feature type="region of interest" description="Disordered" evidence="1">
    <location>
        <begin position="1"/>
        <end position="38"/>
    </location>
</feature>
<proteinExistence type="predicted"/>
<sequence length="38" mass="4277">MGDHEGESEPRTRPFEIPTDPHPDSDAPQEPGKHEKPK</sequence>
<gene>
    <name evidence="2" type="ORF">FHS44_007504</name>
</gene>